<dbReference type="GO" id="GO:0032259">
    <property type="term" value="P:methylation"/>
    <property type="evidence" value="ECO:0007669"/>
    <property type="project" value="UniProtKB-KW"/>
</dbReference>
<comment type="caution">
    <text evidence="9">The sequence shown here is derived from an EMBL/GenBank/DDBJ whole genome shotgun (WGS) entry which is preliminary data.</text>
</comment>
<comment type="similarity">
    <text evidence="6">Belongs to the methyltransferase superfamily. RsmI family.</text>
</comment>
<feature type="domain" description="Tetrapyrrole methylase" evidence="7">
    <location>
        <begin position="11"/>
        <end position="210"/>
    </location>
</feature>
<evidence type="ECO:0000256" key="1">
    <source>
        <dbReference type="ARBA" id="ARBA00022490"/>
    </source>
</evidence>
<dbReference type="InterPro" id="IPR014777">
    <property type="entry name" value="4pyrrole_Mease_sub1"/>
</dbReference>
<dbReference type="EC" id="2.1.1.198" evidence="6"/>
<dbReference type="RefSeq" id="WP_290282764.1">
    <property type="nucleotide sequence ID" value="NZ_JAUFQI010000001.1"/>
</dbReference>
<organism evidence="9 10">
    <name type="scientific">Reinekea marina</name>
    <dbReference type="NCBI Taxonomy" id="1310421"/>
    <lineage>
        <taxon>Bacteria</taxon>
        <taxon>Pseudomonadati</taxon>
        <taxon>Pseudomonadota</taxon>
        <taxon>Gammaproteobacteria</taxon>
        <taxon>Oceanospirillales</taxon>
        <taxon>Saccharospirillaceae</taxon>
        <taxon>Reinekea</taxon>
    </lineage>
</organism>
<dbReference type="HAMAP" id="MF_01877">
    <property type="entry name" value="16SrRNA_methyltr_I"/>
    <property type="match status" value="1"/>
</dbReference>
<dbReference type="InterPro" id="IPR014776">
    <property type="entry name" value="4pyrrole_Mease_sub2"/>
</dbReference>
<evidence type="ECO:0000313" key="10">
    <source>
        <dbReference type="Proteomes" id="UP001595710"/>
    </source>
</evidence>
<reference evidence="10" key="1">
    <citation type="journal article" date="2019" name="Int. J. Syst. Evol. Microbiol.">
        <title>The Global Catalogue of Microorganisms (GCM) 10K type strain sequencing project: providing services to taxonomists for standard genome sequencing and annotation.</title>
        <authorList>
            <consortium name="The Broad Institute Genomics Platform"/>
            <consortium name="The Broad Institute Genome Sequencing Center for Infectious Disease"/>
            <person name="Wu L."/>
            <person name="Ma J."/>
        </authorList>
    </citation>
    <scope>NUCLEOTIDE SEQUENCE [LARGE SCALE GENOMIC DNA]</scope>
    <source>
        <strain evidence="10">CECT 8288</strain>
    </source>
</reference>
<dbReference type="InterPro" id="IPR053910">
    <property type="entry name" value="RsmI_HTH"/>
</dbReference>
<dbReference type="Gene3D" id="3.30.950.10">
    <property type="entry name" value="Methyltransferase, Cobalt-precorrin-4 Transmethylase, Domain 2"/>
    <property type="match status" value="1"/>
</dbReference>
<comment type="subcellular location">
    <subcellularLocation>
        <location evidence="6">Cytoplasm</location>
    </subcellularLocation>
</comment>
<sequence>MKEKQVKPGEIYIVSTPIGHLDDITLRAREVLCQVDLICAEDTRHSGRLLEALDSKVPMMALHEHNESQKANVIIEKLALGQSLALISDAGTPLISDPGFVLVNAVIAAGYKVVPVPGVSAVVTALSVAGLPTDRWLFEGFLPSKAGARVKRLKALANQPCSVVFYESSHRIEKSLADMSMVFGAYRPIAVARELTKTFETVLRGTVAEVLEQVSSDANQQKGEFVVVVGGKVEHAEQTISDPTILALARELSEALPPKKAAAILAKVFEGHKRDYYNLILSFNSD</sequence>
<keyword evidence="2 6" id="KW-0698">rRNA processing</keyword>
<keyword evidence="5 6" id="KW-0949">S-adenosyl-L-methionine</keyword>
<keyword evidence="10" id="KW-1185">Reference proteome</keyword>
<dbReference type="InterPro" id="IPR000878">
    <property type="entry name" value="4pyrrol_Mease"/>
</dbReference>
<name>A0ABV7WQ13_9GAMM</name>
<dbReference type="GO" id="GO:0008168">
    <property type="term" value="F:methyltransferase activity"/>
    <property type="evidence" value="ECO:0007669"/>
    <property type="project" value="UniProtKB-KW"/>
</dbReference>
<evidence type="ECO:0000313" key="9">
    <source>
        <dbReference type="EMBL" id="MFC3701232.1"/>
    </source>
</evidence>
<dbReference type="InterPro" id="IPR018063">
    <property type="entry name" value="SAM_MeTrfase_RsmI_CS"/>
</dbReference>
<dbReference type="PIRSF" id="PIRSF005917">
    <property type="entry name" value="MTase_YraL"/>
    <property type="match status" value="1"/>
</dbReference>
<evidence type="ECO:0000259" key="7">
    <source>
        <dbReference type="Pfam" id="PF00590"/>
    </source>
</evidence>
<accession>A0ABV7WQ13</accession>
<evidence type="ECO:0000259" key="8">
    <source>
        <dbReference type="Pfam" id="PF23016"/>
    </source>
</evidence>
<keyword evidence="4 6" id="KW-0808">Transferase</keyword>
<feature type="domain" description="RsmI HTH" evidence="8">
    <location>
        <begin position="242"/>
        <end position="281"/>
    </location>
</feature>
<dbReference type="Pfam" id="PF23016">
    <property type="entry name" value="RsmI_C"/>
    <property type="match status" value="1"/>
</dbReference>
<evidence type="ECO:0000256" key="6">
    <source>
        <dbReference type="HAMAP-Rule" id="MF_01877"/>
    </source>
</evidence>
<protein>
    <recommendedName>
        <fullName evidence="6">Ribosomal RNA small subunit methyltransferase I</fullName>
        <ecNumber evidence="6">2.1.1.198</ecNumber>
    </recommendedName>
    <alternativeName>
        <fullName evidence="6">16S rRNA 2'-O-ribose C1402 methyltransferase</fullName>
    </alternativeName>
    <alternativeName>
        <fullName evidence="6">rRNA (cytidine-2'-O-)-methyltransferase RsmI</fullName>
    </alternativeName>
</protein>
<dbReference type="Gene3D" id="3.40.1010.10">
    <property type="entry name" value="Cobalt-precorrin-4 Transmethylase, Domain 1"/>
    <property type="match status" value="1"/>
</dbReference>
<evidence type="ECO:0000256" key="4">
    <source>
        <dbReference type="ARBA" id="ARBA00022679"/>
    </source>
</evidence>
<dbReference type="NCBIfam" id="TIGR00096">
    <property type="entry name" value="16S rRNA (cytidine(1402)-2'-O)-methyltransferase"/>
    <property type="match status" value="1"/>
</dbReference>
<dbReference type="PANTHER" id="PTHR46111:SF1">
    <property type="entry name" value="RIBOSOMAL RNA SMALL SUBUNIT METHYLTRANSFERASE I"/>
    <property type="match status" value="1"/>
</dbReference>
<dbReference type="EMBL" id="JBHRYN010000008">
    <property type="protein sequence ID" value="MFC3701232.1"/>
    <property type="molecule type" value="Genomic_DNA"/>
</dbReference>
<comment type="function">
    <text evidence="6">Catalyzes the 2'-O-methylation of the ribose of cytidine 1402 (C1402) in 16S rRNA.</text>
</comment>
<dbReference type="InterPro" id="IPR008189">
    <property type="entry name" value="rRNA_ssu_MeTfrase_I"/>
</dbReference>
<dbReference type="Pfam" id="PF00590">
    <property type="entry name" value="TP_methylase"/>
    <property type="match status" value="1"/>
</dbReference>
<comment type="catalytic activity">
    <reaction evidence="6">
        <text>cytidine(1402) in 16S rRNA + S-adenosyl-L-methionine = 2'-O-methylcytidine(1402) in 16S rRNA + S-adenosyl-L-homocysteine + H(+)</text>
        <dbReference type="Rhea" id="RHEA:42924"/>
        <dbReference type="Rhea" id="RHEA-COMP:10285"/>
        <dbReference type="Rhea" id="RHEA-COMP:10286"/>
        <dbReference type="ChEBI" id="CHEBI:15378"/>
        <dbReference type="ChEBI" id="CHEBI:57856"/>
        <dbReference type="ChEBI" id="CHEBI:59789"/>
        <dbReference type="ChEBI" id="CHEBI:74495"/>
        <dbReference type="ChEBI" id="CHEBI:82748"/>
        <dbReference type="EC" id="2.1.1.198"/>
    </reaction>
</comment>
<proteinExistence type="inferred from homology"/>
<dbReference type="CDD" id="cd11648">
    <property type="entry name" value="RsmI"/>
    <property type="match status" value="1"/>
</dbReference>
<evidence type="ECO:0000256" key="3">
    <source>
        <dbReference type="ARBA" id="ARBA00022603"/>
    </source>
</evidence>
<gene>
    <name evidence="6 9" type="primary">rsmI</name>
    <name evidence="9" type="ORF">ACFOND_06210</name>
</gene>
<keyword evidence="1 6" id="KW-0963">Cytoplasm</keyword>
<dbReference type="Proteomes" id="UP001595710">
    <property type="component" value="Unassembled WGS sequence"/>
</dbReference>
<evidence type="ECO:0000256" key="5">
    <source>
        <dbReference type="ARBA" id="ARBA00022691"/>
    </source>
</evidence>
<keyword evidence="3 6" id="KW-0489">Methyltransferase</keyword>
<dbReference type="InterPro" id="IPR035996">
    <property type="entry name" value="4pyrrol_Methylase_sf"/>
</dbReference>
<dbReference type="SUPFAM" id="SSF53790">
    <property type="entry name" value="Tetrapyrrole methylase"/>
    <property type="match status" value="1"/>
</dbReference>
<dbReference type="PANTHER" id="PTHR46111">
    <property type="entry name" value="RIBOSOMAL RNA SMALL SUBUNIT METHYLTRANSFERASE I"/>
    <property type="match status" value="1"/>
</dbReference>
<dbReference type="PROSITE" id="PS01296">
    <property type="entry name" value="RSMI"/>
    <property type="match status" value="1"/>
</dbReference>
<evidence type="ECO:0000256" key="2">
    <source>
        <dbReference type="ARBA" id="ARBA00022552"/>
    </source>
</evidence>